<dbReference type="Proteomes" id="UP000435177">
    <property type="component" value="Unassembled WGS sequence"/>
</dbReference>
<sequence>MLYKIAFIGRGYSRIRQNIESYLRDRSWSISQFAQIAGVNSGALSRTLNGNKSLSMMELNRITAALGLPEP</sequence>
<protein>
    <submittedName>
        <fullName evidence="2">Helix-turn-helix domain-containing protein</fullName>
    </submittedName>
</protein>
<dbReference type="EMBL" id="WOAA01000004">
    <property type="protein sequence ID" value="MUG65842.1"/>
    <property type="molecule type" value="Genomic_DNA"/>
</dbReference>
<feature type="domain" description="HTH cro/C1-type" evidence="1">
    <location>
        <begin position="18"/>
        <end position="68"/>
    </location>
</feature>
<evidence type="ECO:0000259" key="1">
    <source>
        <dbReference type="Pfam" id="PF13443"/>
    </source>
</evidence>
<dbReference type="SUPFAM" id="SSF47413">
    <property type="entry name" value="lambda repressor-like DNA-binding domains"/>
    <property type="match status" value="1"/>
</dbReference>
<organism evidence="2 3">
    <name type="scientific">Paenibacillus campinasensis</name>
    <dbReference type="NCBI Taxonomy" id="66347"/>
    <lineage>
        <taxon>Bacteria</taxon>
        <taxon>Bacillati</taxon>
        <taxon>Bacillota</taxon>
        <taxon>Bacilli</taxon>
        <taxon>Bacillales</taxon>
        <taxon>Paenibacillaceae</taxon>
        <taxon>Paenibacillus</taxon>
    </lineage>
</organism>
<gene>
    <name evidence="2" type="ORF">GNP94_07450</name>
</gene>
<name>A0ABW9SYV0_9BACL</name>
<dbReference type="Pfam" id="PF13443">
    <property type="entry name" value="HTH_26"/>
    <property type="match status" value="1"/>
</dbReference>
<evidence type="ECO:0000313" key="2">
    <source>
        <dbReference type="EMBL" id="MUG65842.1"/>
    </source>
</evidence>
<accession>A0ABW9SYV0</accession>
<keyword evidence="3" id="KW-1185">Reference proteome</keyword>
<dbReference type="InterPro" id="IPR010982">
    <property type="entry name" value="Lambda_DNA-bd_dom_sf"/>
</dbReference>
<dbReference type="Gene3D" id="1.10.260.40">
    <property type="entry name" value="lambda repressor-like DNA-binding domains"/>
    <property type="match status" value="1"/>
</dbReference>
<evidence type="ECO:0000313" key="3">
    <source>
        <dbReference type="Proteomes" id="UP000435177"/>
    </source>
</evidence>
<dbReference type="InterPro" id="IPR001387">
    <property type="entry name" value="Cro/C1-type_HTH"/>
</dbReference>
<reference evidence="2 3" key="1">
    <citation type="submission" date="2019-11" db="EMBL/GenBank/DDBJ databases">
        <title>Draft genome sequences of five Paenibacillus species of dairy origin.</title>
        <authorList>
            <person name="Olajide A.M."/>
            <person name="Chen S."/>
            <person name="Lapointe G."/>
        </authorList>
    </citation>
    <scope>NUCLEOTIDE SEQUENCE [LARGE SCALE GENOMIC DNA]</scope>
    <source>
        <strain evidence="2 3">3CS1</strain>
    </source>
</reference>
<dbReference type="CDD" id="cd00093">
    <property type="entry name" value="HTH_XRE"/>
    <property type="match status" value="1"/>
</dbReference>
<proteinExistence type="predicted"/>
<comment type="caution">
    <text evidence="2">The sequence shown here is derived from an EMBL/GenBank/DDBJ whole genome shotgun (WGS) entry which is preliminary data.</text>
</comment>